<feature type="compositionally biased region" description="Gly residues" evidence="1">
    <location>
        <begin position="507"/>
        <end position="516"/>
    </location>
</feature>
<dbReference type="AlphaFoldDB" id="A0AAN6S6W8"/>
<feature type="compositionally biased region" description="Low complexity" evidence="1">
    <location>
        <begin position="494"/>
        <end position="506"/>
    </location>
</feature>
<dbReference type="EMBL" id="MU853777">
    <property type="protein sequence ID" value="KAK3942066.1"/>
    <property type="molecule type" value="Genomic_DNA"/>
</dbReference>
<sequence>MMRQTTVLYNEDTGVGFTEWAVSGAPRNDRNWSRESRHHRHQQQQQQRDHPDDVRLHERIHRPFRKNGGVRIGKGPPRSLVDTCVSKIADNIGEISSPEDLRVLPQRLVEEIWNLVVLRKNISLQAWRIFSKLFIAPHSHSDHNWDATVVLPMNLFRYGQQIPDPTAELAVYTTPLSSLGTDFITSLAICRVPGLQTNELIHLASMPNLGILEIEECPDGVSGTVSDYLIRGWSEQENPFPVLRFLRVHHNRALSQHSLQYISAFPALCVYEVSGPWGQWENGPSTANRCGWKGFYKGHGRDYGDYVKSLLDSFKFSLEQQDDKRVLAALDNVMSGLYQNGQQPVSVNMAMSPTQGQDESSSVRGKIWQTLRRTVEEHEHGKREKSKGMDTGSVVVGEDNNKDEMFDNSVAFWTYALTEQLYPAGELGMGDGPKSKATATVGGGGGAALPSKPVASLQLIGPTHGEIYMGMDTFLRDKQLSESLVYSTFVRIPASQQQQHQPSSISAGGGGGGGGVRSQQKRTPPTNNNQSQDARQARPRKRQRMQDVLSSFGM</sequence>
<feature type="compositionally biased region" description="Basic and acidic residues" evidence="1">
    <location>
        <begin position="375"/>
        <end position="388"/>
    </location>
</feature>
<evidence type="ECO:0000256" key="1">
    <source>
        <dbReference type="SAM" id="MobiDB-lite"/>
    </source>
</evidence>
<gene>
    <name evidence="2" type="ORF">QBC46DRAFT_284873</name>
</gene>
<feature type="region of interest" description="Disordered" evidence="1">
    <location>
        <begin position="25"/>
        <end position="56"/>
    </location>
</feature>
<feature type="region of interest" description="Disordered" evidence="1">
    <location>
        <begin position="494"/>
        <end position="554"/>
    </location>
</feature>
<evidence type="ECO:0000313" key="3">
    <source>
        <dbReference type="Proteomes" id="UP001303473"/>
    </source>
</evidence>
<accession>A0AAN6S6W8</accession>
<protein>
    <submittedName>
        <fullName evidence="2">Uncharacterized protein</fullName>
    </submittedName>
</protein>
<reference evidence="3" key="1">
    <citation type="journal article" date="2023" name="Mol. Phylogenet. Evol.">
        <title>Genome-scale phylogeny and comparative genomics of the fungal order Sordariales.</title>
        <authorList>
            <person name="Hensen N."/>
            <person name="Bonometti L."/>
            <person name="Westerberg I."/>
            <person name="Brannstrom I.O."/>
            <person name="Guillou S."/>
            <person name="Cros-Aarteil S."/>
            <person name="Calhoun S."/>
            <person name="Haridas S."/>
            <person name="Kuo A."/>
            <person name="Mondo S."/>
            <person name="Pangilinan J."/>
            <person name="Riley R."/>
            <person name="LaButti K."/>
            <person name="Andreopoulos B."/>
            <person name="Lipzen A."/>
            <person name="Chen C."/>
            <person name="Yan M."/>
            <person name="Daum C."/>
            <person name="Ng V."/>
            <person name="Clum A."/>
            <person name="Steindorff A."/>
            <person name="Ohm R.A."/>
            <person name="Martin F."/>
            <person name="Silar P."/>
            <person name="Natvig D.O."/>
            <person name="Lalanne C."/>
            <person name="Gautier V."/>
            <person name="Ament-Velasquez S.L."/>
            <person name="Kruys A."/>
            <person name="Hutchinson M.I."/>
            <person name="Powell A.J."/>
            <person name="Barry K."/>
            <person name="Miller A.N."/>
            <person name="Grigoriev I.V."/>
            <person name="Debuchy R."/>
            <person name="Gladieux P."/>
            <person name="Hiltunen Thoren M."/>
            <person name="Johannesson H."/>
        </authorList>
    </citation>
    <scope>NUCLEOTIDE SEQUENCE [LARGE SCALE GENOMIC DNA]</scope>
    <source>
        <strain evidence="3">CBS 340.73</strain>
    </source>
</reference>
<dbReference type="Proteomes" id="UP001303473">
    <property type="component" value="Unassembled WGS sequence"/>
</dbReference>
<proteinExistence type="predicted"/>
<organism evidence="2 3">
    <name type="scientific">Diplogelasinospora grovesii</name>
    <dbReference type="NCBI Taxonomy" id="303347"/>
    <lineage>
        <taxon>Eukaryota</taxon>
        <taxon>Fungi</taxon>
        <taxon>Dikarya</taxon>
        <taxon>Ascomycota</taxon>
        <taxon>Pezizomycotina</taxon>
        <taxon>Sordariomycetes</taxon>
        <taxon>Sordariomycetidae</taxon>
        <taxon>Sordariales</taxon>
        <taxon>Diplogelasinosporaceae</taxon>
        <taxon>Diplogelasinospora</taxon>
    </lineage>
</organism>
<feature type="compositionally biased region" description="Polar residues" evidence="1">
    <location>
        <begin position="517"/>
        <end position="534"/>
    </location>
</feature>
<name>A0AAN6S6W8_9PEZI</name>
<comment type="caution">
    <text evidence="2">The sequence shown here is derived from an EMBL/GenBank/DDBJ whole genome shotgun (WGS) entry which is preliminary data.</text>
</comment>
<evidence type="ECO:0000313" key="2">
    <source>
        <dbReference type="EMBL" id="KAK3942066.1"/>
    </source>
</evidence>
<feature type="region of interest" description="Disordered" evidence="1">
    <location>
        <begin position="375"/>
        <end position="394"/>
    </location>
</feature>
<feature type="compositionally biased region" description="Basic and acidic residues" evidence="1">
    <location>
        <begin position="47"/>
        <end position="56"/>
    </location>
</feature>
<keyword evidence="3" id="KW-1185">Reference proteome</keyword>